<dbReference type="Proteomes" id="UP000507470">
    <property type="component" value="Unassembled WGS sequence"/>
</dbReference>
<dbReference type="Pfam" id="PF13927">
    <property type="entry name" value="Ig_3"/>
    <property type="match status" value="2"/>
</dbReference>
<protein>
    <recommendedName>
        <fullName evidence="6">Ig-like domain-containing protein</fullName>
    </recommendedName>
</protein>
<feature type="region of interest" description="Disordered" evidence="4">
    <location>
        <begin position="570"/>
        <end position="601"/>
    </location>
</feature>
<dbReference type="InterPro" id="IPR007110">
    <property type="entry name" value="Ig-like_dom"/>
</dbReference>
<name>A0A6J8E7T7_MYTCO</name>
<dbReference type="InterPro" id="IPR003598">
    <property type="entry name" value="Ig_sub2"/>
</dbReference>
<evidence type="ECO:0000259" key="6">
    <source>
        <dbReference type="PROSITE" id="PS50835"/>
    </source>
</evidence>
<dbReference type="SMART" id="SM00408">
    <property type="entry name" value="IGc2"/>
    <property type="match status" value="3"/>
</dbReference>
<feature type="domain" description="Ig-like" evidence="6">
    <location>
        <begin position="239"/>
        <end position="318"/>
    </location>
</feature>
<dbReference type="SUPFAM" id="SSF48726">
    <property type="entry name" value="Immunoglobulin"/>
    <property type="match status" value="4"/>
</dbReference>
<evidence type="ECO:0000313" key="7">
    <source>
        <dbReference type="EMBL" id="CAC5415121.1"/>
    </source>
</evidence>
<evidence type="ECO:0000256" key="3">
    <source>
        <dbReference type="ARBA" id="ARBA00023157"/>
    </source>
</evidence>
<organism evidence="7 8">
    <name type="scientific">Mytilus coruscus</name>
    <name type="common">Sea mussel</name>
    <dbReference type="NCBI Taxonomy" id="42192"/>
    <lineage>
        <taxon>Eukaryota</taxon>
        <taxon>Metazoa</taxon>
        <taxon>Spiralia</taxon>
        <taxon>Lophotrochozoa</taxon>
        <taxon>Mollusca</taxon>
        <taxon>Bivalvia</taxon>
        <taxon>Autobranchia</taxon>
        <taxon>Pteriomorphia</taxon>
        <taxon>Mytilida</taxon>
        <taxon>Mytiloidea</taxon>
        <taxon>Mytilidae</taxon>
        <taxon>Mytilinae</taxon>
        <taxon>Mytilus</taxon>
    </lineage>
</organism>
<accession>A0A6J8E7T7</accession>
<dbReference type="GO" id="GO:0016020">
    <property type="term" value="C:membrane"/>
    <property type="evidence" value="ECO:0007669"/>
    <property type="project" value="UniProtKB-SubCell"/>
</dbReference>
<dbReference type="Gene3D" id="2.60.40.10">
    <property type="entry name" value="Immunoglobulins"/>
    <property type="match status" value="4"/>
</dbReference>
<feature type="compositionally biased region" description="Basic and acidic residues" evidence="4">
    <location>
        <begin position="586"/>
        <end position="599"/>
    </location>
</feature>
<feature type="compositionally biased region" description="Basic residues" evidence="4">
    <location>
        <begin position="574"/>
        <end position="585"/>
    </location>
</feature>
<dbReference type="Pfam" id="PF08205">
    <property type="entry name" value="C2-set_2"/>
    <property type="match status" value="2"/>
</dbReference>
<dbReference type="InterPro" id="IPR036179">
    <property type="entry name" value="Ig-like_dom_sf"/>
</dbReference>
<keyword evidence="5" id="KW-0812">Transmembrane</keyword>
<dbReference type="InterPro" id="IPR013783">
    <property type="entry name" value="Ig-like_fold"/>
</dbReference>
<comment type="subcellular location">
    <subcellularLocation>
        <location evidence="1">Membrane</location>
        <topology evidence="1">Single-pass membrane protein</topology>
    </subcellularLocation>
</comment>
<keyword evidence="3" id="KW-1015">Disulfide bond</keyword>
<reference evidence="7 8" key="1">
    <citation type="submission" date="2020-06" db="EMBL/GenBank/DDBJ databases">
        <authorList>
            <person name="Li R."/>
            <person name="Bekaert M."/>
        </authorList>
    </citation>
    <scope>NUCLEOTIDE SEQUENCE [LARGE SCALE GENOMIC DNA]</scope>
    <source>
        <strain evidence="8">wild</strain>
    </source>
</reference>
<dbReference type="InterPro" id="IPR013162">
    <property type="entry name" value="CD80_C2-set"/>
</dbReference>
<evidence type="ECO:0000256" key="5">
    <source>
        <dbReference type="SAM" id="Phobius"/>
    </source>
</evidence>
<evidence type="ECO:0000313" key="8">
    <source>
        <dbReference type="Proteomes" id="UP000507470"/>
    </source>
</evidence>
<sequence>MCSWGYNRDREDIQMERGQSYRAVKMIENMGTYWCSIFVVAPGYPNITGSTLTVEGNSVTLTCTSSGGNPVPTVYWYRNNQLVDDTQTTTNGVTTNTYTLVADKSHNLAVFECQVDNSVLQNTLSTTWYLQVYTVPNQPTLNGSQTLLPGTTYQWTCISTGGNPSPAMTLRVGNSQFSTGITQTSVLKSDKTYTVTSTLSWAPSISNNGQTLYCDVKHPETRGNNLQTVSLQLIVNAAPSYIRIVPAGVVVNEGQGFTLTCEADGYPAPTYNWYHNDVMIHEGAILTISNSLWTEHDGLILCKATSTKGSRQTWEDVDVQHIPVSTVTQTSISQTVGSPVRLSCDTRANPSATAWQWFYNGNSLSSTSKVLVVVMNSASEAGAYTCRAINGIGTSSDITFNVDIVSGTGSGPDAAIVVEDSSRLSTGEIVAIILAILFVLLLCLVVCCCCKGYCASLCGGKKKQVTPQVEHKRVEIPVYNEEPDESVIYRHKIEIPKFYENPEPSVRKTRFKKYGVYRRHSVEFEISKSKVLKLEDIKQIELARDNAYITPTGTRQQYYLPDIEYTYDEAEERRRRRRRRRKKNKRDQDEQMRDHKLNEPDSNIIVCKRAPAILAPESQLTSTP</sequence>
<dbReference type="InterPro" id="IPR003599">
    <property type="entry name" value="Ig_sub"/>
</dbReference>
<dbReference type="EMBL" id="CACVKT020008376">
    <property type="protein sequence ID" value="CAC5415121.1"/>
    <property type="molecule type" value="Genomic_DNA"/>
</dbReference>
<evidence type="ECO:0000256" key="4">
    <source>
        <dbReference type="SAM" id="MobiDB-lite"/>
    </source>
</evidence>
<feature type="domain" description="Ig-like" evidence="6">
    <location>
        <begin position="45"/>
        <end position="125"/>
    </location>
</feature>
<evidence type="ECO:0000256" key="1">
    <source>
        <dbReference type="ARBA" id="ARBA00004167"/>
    </source>
</evidence>
<dbReference type="PROSITE" id="PS50835">
    <property type="entry name" value="IG_LIKE"/>
    <property type="match status" value="3"/>
</dbReference>
<evidence type="ECO:0000256" key="2">
    <source>
        <dbReference type="ARBA" id="ARBA00023136"/>
    </source>
</evidence>
<dbReference type="PANTHER" id="PTHR45889">
    <property type="entry name" value="IG-LIKE DOMAIN-CONTAINING PROTEIN"/>
    <property type="match status" value="1"/>
</dbReference>
<dbReference type="SMART" id="SM00409">
    <property type="entry name" value="IG"/>
    <property type="match status" value="4"/>
</dbReference>
<feature type="domain" description="Ig-like" evidence="6">
    <location>
        <begin position="323"/>
        <end position="399"/>
    </location>
</feature>
<proteinExistence type="predicted"/>
<dbReference type="PANTHER" id="PTHR45889:SF8">
    <property type="entry name" value="IG-LIKE DOMAIN-CONTAINING PROTEIN"/>
    <property type="match status" value="1"/>
</dbReference>
<feature type="transmembrane region" description="Helical" evidence="5">
    <location>
        <begin position="429"/>
        <end position="454"/>
    </location>
</feature>
<keyword evidence="2 5" id="KW-0472">Membrane</keyword>
<gene>
    <name evidence="7" type="ORF">MCOR_47834</name>
</gene>
<keyword evidence="5" id="KW-1133">Transmembrane helix</keyword>
<dbReference type="OrthoDB" id="6147305at2759"/>
<dbReference type="AlphaFoldDB" id="A0A6J8E7T7"/>
<keyword evidence="8" id="KW-1185">Reference proteome</keyword>